<keyword evidence="3" id="KW-0732">Signal</keyword>
<evidence type="ECO:0000256" key="2">
    <source>
        <dbReference type="ARBA" id="ARBA00022692"/>
    </source>
</evidence>
<dbReference type="InterPro" id="IPR003599">
    <property type="entry name" value="Ig_sub"/>
</dbReference>
<keyword evidence="7" id="KW-0325">Glycoprotein</keyword>
<dbReference type="PANTHER" id="PTHR46608:SF3">
    <property type="entry name" value="T-CELL IMMUNOGLOBULIN AND MUCIN DOMAIN-CONTAINING PROTEIN 4"/>
    <property type="match status" value="1"/>
</dbReference>
<dbReference type="FunFam" id="2.60.40.10:FF:000774">
    <property type="entry name" value="Hepatitis A virus cellular receptor 1"/>
    <property type="match status" value="1"/>
</dbReference>
<keyword evidence="8" id="KW-0393">Immunoglobulin domain</keyword>
<dbReference type="InterPro" id="IPR013783">
    <property type="entry name" value="Ig-like_fold"/>
</dbReference>
<organism evidence="11 12">
    <name type="scientific">Cyclopterus lumpus</name>
    <name type="common">Lumpsucker</name>
    <dbReference type="NCBI Taxonomy" id="8103"/>
    <lineage>
        <taxon>Eukaryota</taxon>
        <taxon>Metazoa</taxon>
        <taxon>Chordata</taxon>
        <taxon>Craniata</taxon>
        <taxon>Vertebrata</taxon>
        <taxon>Euteleostomi</taxon>
        <taxon>Actinopterygii</taxon>
        <taxon>Neopterygii</taxon>
        <taxon>Teleostei</taxon>
        <taxon>Neoteleostei</taxon>
        <taxon>Acanthomorphata</taxon>
        <taxon>Eupercaria</taxon>
        <taxon>Perciformes</taxon>
        <taxon>Cottioidei</taxon>
        <taxon>Cottales</taxon>
        <taxon>Cyclopteridae</taxon>
        <taxon>Cyclopterus</taxon>
    </lineage>
</organism>
<comment type="similarity">
    <text evidence="9">Belongs to the immunoglobulin superfamily. TIM family.</text>
</comment>
<evidence type="ECO:0000256" key="8">
    <source>
        <dbReference type="ARBA" id="ARBA00023319"/>
    </source>
</evidence>
<proteinExistence type="inferred from homology"/>
<dbReference type="GO" id="GO:0001786">
    <property type="term" value="F:phosphatidylserine binding"/>
    <property type="evidence" value="ECO:0007669"/>
    <property type="project" value="TreeGrafter"/>
</dbReference>
<dbReference type="AlphaFoldDB" id="A0A8C2XEG2"/>
<dbReference type="GO" id="GO:0016020">
    <property type="term" value="C:membrane"/>
    <property type="evidence" value="ECO:0007669"/>
    <property type="project" value="UniProtKB-SubCell"/>
</dbReference>
<dbReference type="InterPro" id="IPR013106">
    <property type="entry name" value="Ig_V-set"/>
</dbReference>
<keyword evidence="5" id="KW-0472">Membrane</keyword>
<reference evidence="11" key="2">
    <citation type="submission" date="2025-09" db="UniProtKB">
        <authorList>
            <consortium name="Ensembl"/>
        </authorList>
    </citation>
    <scope>IDENTIFICATION</scope>
</reference>
<dbReference type="SMART" id="SM00409">
    <property type="entry name" value="IG"/>
    <property type="match status" value="1"/>
</dbReference>
<dbReference type="InterPro" id="IPR036179">
    <property type="entry name" value="Ig-like_dom_sf"/>
</dbReference>
<keyword evidence="4" id="KW-1133">Transmembrane helix</keyword>
<dbReference type="Pfam" id="PF07686">
    <property type="entry name" value="V-set"/>
    <property type="match status" value="1"/>
</dbReference>
<accession>A0A8C2XEG2</accession>
<evidence type="ECO:0000256" key="9">
    <source>
        <dbReference type="ARBA" id="ARBA00038203"/>
    </source>
</evidence>
<keyword evidence="6" id="KW-1015">Disulfide bond</keyword>
<evidence type="ECO:0000256" key="5">
    <source>
        <dbReference type="ARBA" id="ARBA00023136"/>
    </source>
</evidence>
<evidence type="ECO:0000313" key="11">
    <source>
        <dbReference type="Ensembl" id="ENSCLMP00005016597.1"/>
    </source>
</evidence>
<comment type="subcellular location">
    <subcellularLocation>
        <location evidence="1">Membrane</location>
        <topology evidence="1">Single-pass type I membrane protein</topology>
    </subcellularLocation>
</comment>
<dbReference type="GO" id="GO:0060097">
    <property type="term" value="P:cytoskeletal rearrangement involved in phagocytosis, engulfment"/>
    <property type="evidence" value="ECO:0007669"/>
    <property type="project" value="TreeGrafter"/>
</dbReference>
<keyword evidence="2" id="KW-0812">Transmembrane</keyword>
<evidence type="ECO:0000256" key="3">
    <source>
        <dbReference type="ARBA" id="ARBA00022729"/>
    </source>
</evidence>
<evidence type="ECO:0000259" key="10">
    <source>
        <dbReference type="PROSITE" id="PS50835"/>
    </source>
</evidence>
<dbReference type="InterPro" id="IPR007110">
    <property type="entry name" value="Ig-like_dom"/>
</dbReference>
<dbReference type="GO" id="GO:0043277">
    <property type="term" value="P:apoptotic cell clearance"/>
    <property type="evidence" value="ECO:0007669"/>
    <property type="project" value="TreeGrafter"/>
</dbReference>
<dbReference type="PROSITE" id="PS50835">
    <property type="entry name" value="IG_LIKE"/>
    <property type="match status" value="1"/>
</dbReference>
<dbReference type="Gene3D" id="2.60.40.10">
    <property type="entry name" value="Immunoglobulins"/>
    <property type="match status" value="1"/>
</dbReference>
<keyword evidence="12" id="KW-1185">Reference proteome</keyword>
<protein>
    <recommendedName>
        <fullName evidence="10">Ig-like domain-containing protein</fullName>
    </recommendedName>
</protein>
<dbReference type="Proteomes" id="UP000694565">
    <property type="component" value="Unplaced"/>
</dbReference>
<reference evidence="11" key="1">
    <citation type="submission" date="2025-08" db="UniProtKB">
        <authorList>
            <consortium name="Ensembl"/>
        </authorList>
    </citation>
    <scope>IDENTIFICATION</scope>
</reference>
<evidence type="ECO:0000256" key="6">
    <source>
        <dbReference type="ARBA" id="ARBA00023157"/>
    </source>
</evidence>
<evidence type="ECO:0000256" key="1">
    <source>
        <dbReference type="ARBA" id="ARBA00004479"/>
    </source>
</evidence>
<evidence type="ECO:0000256" key="7">
    <source>
        <dbReference type="ARBA" id="ARBA00023180"/>
    </source>
</evidence>
<feature type="domain" description="Ig-like" evidence="10">
    <location>
        <begin position="13"/>
        <end position="124"/>
    </location>
</feature>
<dbReference type="GeneTree" id="ENSGT00940000161609"/>
<name>A0A8C2XEG2_CYCLU</name>
<evidence type="ECO:0000256" key="4">
    <source>
        <dbReference type="ARBA" id="ARBA00022989"/>
    </source>
</evidence>
<evidence type="ECO:0000313" key="12">
    <source>
        <dbReference type="Proteomes" id="UP000694565"/>
    </source>
</evidence>
<dbReference type="PANTHER" id="PTHR46608">
    <property type="entry name" value="T-CELL IMMUNOGLOBULIN AND MUCIN DOMAIN-CONTAINING PROTEIN 4"/>
    <property type="match status" value="1"/>
</dbReference>
<dbReference type="Ensembl" id="ENSCLMT00005017591.1">
    <property type="protein sequence ID" value="ENSCLMP00005016597.1"/>
    <property type="gene ID" value="ENSCLMG00005008569.1"/>
</dbReference>
<sequence>MGSDGTLCVKYPPRDSTLKVIGFFGHNVTLPCRYDTQTHGVLSFCWGRGMVPRSKCSDTIVSSLDGALLFRESPRYQLRGSVTDGDVSLTILGAQWSDAGVYGCRLEIPGWFNDEKVNTHLEMEEEILTTSVTKNVEVGDSTLDIFAIKTAVLYLYL</sequence>
<dbReference type="SUPFAM" id="SSF48726">
    <property type="entry name" value="Immunoglobulin"/>
    <property type="match status" value="1"/>
</dbReference>